<feature type="compositionally biased region" description="Polar residues" evidence="1">
    <location>
        <begin position="7"/>
        <end position="17"/>
    </location>
</feature>
<dbReference type="AlphaFoldDB" id="A0A2N9I8V7"/>
<evidence type="ECO:0000313" key="2">
    <source>
        <dbReference type="EMBL" id="SPD20564.1"/>
    </source>
</evidence>
<feature type="compositionally biased region" description="Basic and acidic residues" evidence="1">
    <location>
        <begin position="180"/>
        <end position="190"/>
    </location>
</feature>
<proteinExistence type="predicted"/>
<protein>
    <submittedName>
        <fullName evidence="2">Uncharacterized protein</fullName>
    </submittedName>
</protein>
<dbReference type="PANTHER" id="PTHR33871:SF1">
    <property type="entry name" value="OS05G0503100 PROTEIN"/>
    <property type="match status" value="1"/>
</dbReference>
<reference evidence="2" key="1">
    <citation type="submission" date="2018-02" db="EMBL/GenBank/DDBJ databases">
        <authorList>
            <person name="Cohen D.B."/>
            <person name="Kent A.D."/>
        </authorList>
    </citation>
    <scope>NUCLEOTIDE SEQUENCE</scope>
</reference>
<sequence>MGCCVSTEKTPALTSVSQKHDHSLIPSRSDAIESRAPPPSAEEESVKEVLSETPKPKPIPQQKHELYDQPTKPIFDKTNNDDNKIEYEVSEVCSVSESVSTTTTTTTKRDEDEEVRQRVFNKSPLKKQLRNRGSYTGSAPPDFVPKRERVSMGKSPTRRSDMSPGRFNSGPTRLVQGREPVARRGLKAESGEASGRRSRSPATRIDNGANSNRSMMGRSPSAKRTNRSPGRVRTVPTEANTRKIEQANNNAEEEKWPTTNESLENPLVSLECFIFL</sequence>
<feature type="compositionally biased region" description="Basic and acidic residues" evidence="1">
    <location>
        <begin position="74"/>
        <end position="87"/>
    </location>
</feature>
<feature type="compositionally biased region" description="Low complexity" evidence="1">
    <location>
        <begin position="90"/>
        <end position="106"/>
    </location>
</feature>
<organism evidence="2">
    <name type="scientific">Fagus sylvatica</name>
    <name type="common">Beechnut</name>
    <dbReference type="NCBI Taxonomy" id="28930"/>
    <lineage>
        <taxon>Eukaryota</taxon>
        <taxon>Viridiplantae</taxon>
        <taxon>Streptophyta</taxon>
        <taxon>Embryophyta</taxon>
        <taxon>Tracheophyta</taxon>
        <taxon>Spermatophyta</taxon>
        <taxon>Magnoliopsida</taxon>
        <taxon>eudicotyledons</taxon>
        <taxon>Gunneridae</taxon>
        <taxon>Pentapetalae</taxon>
        <taxon>rosids</taxon>
        <taxon>fabids</taxon>
        <taxon>Fagales</taxon>
        <taxon>Fagaceae</taxon>
        <taxon>Fagus</taxon>
    </lineage>
</organism>
<evidence type="ECO:0000256" key="1">
    <source>
        <dbReference type="SAM" id="MobiDB-lite"/>
    </source>
</evidence>
<name>A0A2N9I8V7_FAGSY</name>
<gene>
    <name evidence="2" type="ORF">FSB_LOCUS48446</name>
</gene>
<accession>A0A2N9I8V7</accession>
<dbReference type="EMBL" id="OIVN01005035">
    <property type="protein sequence ID" value="SPD20564.1"/>
    <property type="molecule type" value="Genomic_DNA"/>
</dbReference>
<dbReference type="PANTHER" id="PTHR33871">
    <property type="entry name" value="OS05G0503100 PROTEIN-RELATED"/>
    <property type="match status" value="1"/>
</dbReference>
<feature type="region of interest" description="Disordered" evidence="1">
    <location>
        <begin position="1"/>
        <end position="260"/>
    </location>
</feature>